<dbReference type="GO" id="GO:0005730">
    <property type="term" value="C:nucleolus"/>
    <property type="evidence" value="ECO:0007669"/>
    <property type="project" value="UniProtKB-SubCell"/>
</dbReference>
<dbReference type="OrthoDB" id="10255118at2759"/>
<keyword evidence="5" id="KW-0694">RNA-binding</keyword>
<dbReference type="PANTHER" id="PTHR12860">
    <property type="entry name" value="SIGNAL RECOGNITION PARTICLE 68 KDA PROTEIN"/>
    <property type="match status" value="1"/>
</dbReference>
<keyword evidence="6" id="KW-0733">Signal recognition particle</keyword>
<keyword evidence="7" id="KW-0539">Nucleus</keyword>
<gene>
    <name evidence="10" type="primary">SRP68</name>
    <name evidence="10" type="ORF">GGI19_004044</name>
</gene>
<evidence type="ECO:0000256" key="1">
    <source>
        <dbReference type="ARBA" id="ARBA00004496"/>
    </source>
</evidence>
<dbReference type="GO" id="GO:0005047">
    <property type="term" value="F:signal recognition particle binding"/>
    <property type="evidence" value="ECO:0007669"/>
    <property type="project" value="InterPro"/>
</dbReference>
<evidence type="ECO:0000313" key="11">
    <source>
        <dbReference type="Proteomes" id="UP001140011"/>
    </source>
</evidence>
<reference evidence="10" key="1">
    <citation type="submission" date="2022-07" db="EMBL/GenBank/DDBJ databases">
        <title>Phylogenomic reconstructions and comparative analyses of Kickxellomycotina fungi.</title>
        <authorList>
            <person name="Reynolds N.K."/>
            <person name="Stajich J.E."/>
            <person name="Barry K."/>
            <person name="Grigoriev I.V."/>
            <person name="Crous P."/>
            <person name="Smith M.E."/>
        </authorList>
    </citation>
    <scope>NUCLEOTIDE SEQUENCE</scope>
    <source>
        <strain evidence="10">BCRC 34297</strain>
    </source>
</reference>
<dbReference type="EMBL" id="JANBUH010000320">
    <property type="protein sequence ID" value="KAJ2752113.1"/>
    <property type="molecule type" value="Genomic_DNA"/>
</dbReference>
<name>A0A9W8GZ57_9FUNG</name>
<evidence type="ECO:0000256" key="7">
    <source>
        <dbReference type="ARBA" id="ARBA00023242"/>
    </source>
</evidence>
<evidence type="ECO:0000256" key="9">
    <source>
        <dbReference type="ARBA" id="ARBA00029498"/>
    </source>
</evidence>
<organism evidence="10 11">
    <name type="scientific">Coemansia pectinata</name>
    <dbReference type="NCBI Taxonomy" id="1052879"/>
    <lineage>
        <taxon>Eukaryota</taxon>
        <taxon>Fungi</taxon>
        <taxon>Fungi incertae sedis</taxon>
        <taxon>Zoopagomycota</taxon>
        <taxon>Kickxellomycotina</taxon>
        <taxon>Kickxellomycetes</taxon>
        <taxon>Kickxellales</taxon>
        <taxon>Kickxellaceae</taxon>
        <taxon>Coemansia</taxon>
    </lineage>
</organism>
<keyword evidence="8" id="KW-0687">Ribonucleoprotein</keyword>
<dbReference type="Gene3D" id="1.10.3450.40">
    <property type="entry name" value="Signal recognition particle, SRP68 subunit, RNA-binding domain"/>
    <property type="match status" value="1"/>
</dbReference>
<evidence type="ECO:0000256" key="3">
    <source>
        <dbReference type="ARBA" id="ARBA00009352"/>
    </source>
</evidence>
<dbReference type="GO" id="GO:0005786">
    <property type="term" value="C:signal recognition particle, endoplasmic reticulum targeting"/>
    <property type="evidence" value="ECO:0007669"/>
    <property type="project" value="UniProtKB-KW"/>
</dbReference>
<dbReference type="Proteomes" id="UP001140011">
    <property type="component" value="Unassembled WGS sequence"/>
</dbReference>
<dbReference type="InterPro" id="IPR038253">
    <property type="entry name" value="SRP68_N_sf"/>
</dbReference>
<proteinExistence type="inferred from homology"/>
<dbReference type="InterPro" id="IPR034652">
    <property type="entry name" value="SRP68-RBD"/>
</dbReference>
<evidence type="ECO:0000256" key="2">
    <source>
        <dbReference type="ARBA" id="ARBA00004604"/>
    </source>
</evidence>
<dbReference type="AlphaFoldDB" id="A0A9W8GZ57"/>
<accession>A0A9W8GZ57</accession>
<dbReference type="GO" id="GO:0030942">
    <property type="term" value="F:endoplasmic reticulum signal peptide binding"/>
    <property type="evidence" value="ECO:0007669"/>
    <property type="project" value="InterPro"/>
</dbReference>
<comment type="similarity">
    <text evidence="3">Belongs to the SRP68 family.</text>
</comment>
<dbReference type="GO" id="GO:0008312">
    <property type="term" value="F:7S RNA binding"/>
    <property type="evidence" value="ECO:0007669"/>
    <property type="project" value="InterPro"/>
</dbReference>
<keyword evidence="11" id="KW-1185">Reference proteome</keyword>
<comment type="caution">
    <text evidence="10">The sequence shown here is derived from an EMBL/GenBank/DDBJ whole genome shotgun (WGS) entry which is preliminary data.</text>
</comment>
<evidence type="ECO:0000256" key="4">
    <source>
        <dbReference type="ARBA" id="ARBA00022490"/>
    </source>
</evidence>
<sequence length="688" mass="73486">MSKASTDQAPIEFDIFGYIHDSRQTYGLRAQDYLRYRRFCAHRLRNVRSGAKLTQGTSTVFRKKEVSADMVKKPEHLEILLLQAERAWAFAMDLRELYSRTEEPRQRYHLIRRLRAACKAGEQLAAAAASGTCDGRTSLEAQAYRLQMQSQLFFELEEWTSALDCAVLSRVISEQLALLGSSRHYALAHAMVEALDPIVRLAAYRARMAGAQQSQPTELAAQWYSTKMLNDVARAEQAIPGYGEITAALDALVASANSSASGDAQVLAYANSLKWRGGVVSYASQELAVLIKDAQGALQDATEGDDALDAAATAFKRVKKAAHRCHSEAIVASAKIHSTASEALESAYLAVQLYSTCALHSIAIAKSAGQAKNIATKLGTAIEATDKSSLIGRSHAWILDSETGSKRGGSVASKCGGQKGSITDSLAEGTRVVVLYDMVRKNLSNLKASAADVLERMMPATSRTVHAHQIIEEVAAAEAYYGCVRGYYSAALHASAVHGKPLDSLALLDSTLSEGIPRALTLATAASKHAVSQSDTLAVDDLWRRAVTVTNSDIDDAEHAIKRAIPIVSRLCAAAASADSAVTQRKSGSSDWVSDPTGHPVMVPNELAASASKSSVGSLPQYVPKLVDLTAAEFVAVPIKPLFYDLASSSIDFDMDLIGQRSGKSSTAAAGGSSSKLGSIIGSLWGSR</sequence>
<dbReference type="GO" id="GO:0006614">
    <property type="term" value="P:SRP-dependent cotranslational protein targeting to membrane"/>
    <property type="evidence" value="ECO:0007669"/>
    <property type="project" value="InterPro"/>
</dbReference>
<dbReference type="InterPro" id="IPR026258">
    <property type="entry name" value="SRP68"/>
</dbReference>
<evidence type="ECO:0000256" key="8">
    <source>
        <dbReference type="ARBA" id="ARBA00023274"/>
    </source>
</evidence>
<keyword evidence="4" id="KW-0963">Cytoplasm</keyword>
<comment type="subcellular location">
    <subcellularLocation>
        <location evidence="1">Cytoplasm</location>
    </subcellularLocation>
    <subcellularLocation>
        <location evidence="2">Nucleus</location>
        <location evidence="2">Nucleolus</location>
    </subcellularLocation>
</comment>
<evidence type="ECO:0000256" key="6">
    <source>
        <dbReference type="ARBA" id="ARBA00023135"/>
    </source>
</evidence>
<dbReference type="Pfam" id="PF16969">
    <property type="entry name" value="SRP68"/>
    <property type="match status" value="1"/>
</dbReference>
<dbReference type="PANTHER" id="PTHR12860:SF0">
    <property type="entry name" value="SIGNAL RECOGNITION PARTICLE SUBUNIT SRP68"/>
    <property type="match status" value="1"/>
</dbReference>
<protein>
    <recommendedName>
        <fullName evidence="9">Signal recognition particle subunit SRP68</fullName>
    </recommendedName>
</protein>
<evidence type="ECO:0000256" key="5">
    <source>
        <dbReference type="ARBA" id="ARBA00022884"/>
    </source>
</evidence>
<evidence type="ECO:0000313" key="10">
    <source>
        <dbReference type="EMBL" id="KAJ2752113.1"/>
    </source>
</evidence>
<dbReference type="CDD" id="cd15481">
    <property type="entry name" value="SRP68-RBD"/>
    <property type="match status" value="1"/>
</dbReference>